<dbReference type="GO" id="GO:0005634">
    <property type="term" value="C:nucleus"/>
    <property type="evidence" value="ECO:0007669"/>
    <property type="project" value="UniProtKB-SubCell"/>
</dbReference>
<evidence type="ECO:0000313" key="10">
    <source>
        <dbReference type="EMBL" id="BCS27773.1"/>
    </source>
</evidence>
<dbReference type="GO" id="GO:0043565">
    <property type="term" value="F:sequence-specific DNA binding"/>
    <property type="evidence" value="ECO:0007669"/>
    <property type="project" value="TreeGrafter"/>
</dbReference>
<dbReference type="CDD" id="cd12148">
    <property type="entry name" value="fungal_TF_MHR"/>
    <property type="match status" value="1"/>
</dbReference>
<dbReference type="GO" id="GO:0045944">
    <property type="term" value="P:positive regulation of transcription by RNA polymerase II"/>
    <property type="evidence" value="ECO:0007669"/>
    <property type="project" value="TreeGrafter"/>
</dbReference>
<evidence type="ECO:0000256" key="3">
    <source>
        <dbReference type="ARBA" id="ARBA00022833"/>
    </source>
</evidence>
<dbReference type="KEGG" id="apuu:APUU_60821A"/>
<keyword evidence="2" id="KW-0479">Metal-binding</keyword>
<organism evidence="10 11">
    <name type="scientific">Aspergillus puulaauensis</name>
    <dbReference type="NCBI Taxonomy" id="1220207"/>
    <lineage>
        <taxon>Eukaryota</taxon>
        <taxon>Fungi</taxon>
        <taxon>Dikarya</taxon>
        <taxon>Ascomycota</taxon>
        <taxon>Pezizomycotina</taxon>
        <taxon>Eurotiomycetes</taxon>
        <taxon>Eurotiomycetidae</taxon>
        <taxon>Eurotiales</taxon>
        <taxon>Aspergillaceae</taxon>
        <taxon>Aspergillus</taxon>
    </lineage>
</organism>
<reference evidence="10" key="1">
    <citation type="submission" date="2021-01" db="EMBL/GenBank/DDBJ databases">
        <authorList>
            <consortium name="Aspergillus puulaauensis MK2 genome sequencing consortium"/>
            <person name="Kazuki M."/>
            <person name="Futagami T."/>
        </authorList>
    </citation>
    <scope>NUCLEOTIDE SEQUENCE</scope>
    <source>
        <strain evidence="10">MK2</strain>
    </source>
</reference>
<dbReference type="GO" id="GO:0008270">
    <property type="term" value="F:zinc ion binding"/>
    <property type="evidence" value="ECO:0007669"/>
    <property type="project" value="InterPro"/>
</dbReference>
<dbReference type="GO" id="GO:0000981">
    <property type="term" value="F:DNA-binding transcription factor activity, RNA polymerase II-specific"/>
    <property type="evidence" value="ECO:0007669"/>
    <property type="project" value="InterPro"/>
</dbReference>
<dbReference type="Gene3D" id="4.10.240.10">
    <property type="entry name" value="Zn(2)-C6 fungal-type DNA-binding domain"/>
    <property type="match status" value="1"/>
</dbReference>
<dbReference type="CDD" id="cd00067">
    <property type="entry name" value="GAL4"/>
    <property type="match status" value="1"/>
</dbReference>
<dbReference type="AlphaFoldDB" id="A0A7R8ASC3"/>
<dbReference type="RefSeq" id="XP_041559967.1">
    <property type="nucleotide sequence ID" value="XM_041694104.1"/>
</dbReference>
<dbReference type="SMART" id="SM00906">
    <property type="entry name" value="Fungal_trans"/>
    <property type="match status" value="1"/>
</dbReference>
<feature type="region of interest" description="Disordered" evidence="8">
    <location>
        <begin position="172"/>
        <end position="224"/>
    </location>
</feature>
<feature type="region of interest" description="Disordered" evidence="8">
    <location>
        <begin position="737"/>
        <end position="762"/>
    </location>
</feature>
<evidence type="ECO:0000256" key="1">
    <source>
        <dbReference type="ARBA" id="ARBA00004123"/>
    </source>
</evidence>
<keyword evidence="4" id="KW-0805">Transcription regulation</keyword>
<dbReference type="InterPro" id="IPR001138">
    <property type="entry name" value="Zn2Cys6_DnaBD"/>
</dbReference>
<feature type="compositionally biased region" description="Low complexity" evidence="8">
    <location>
        <begin position="737"/>
        <end position="749"/>
    </location>
</feature>
<evidence type="ECO:0000256" key="8">
    <source>
        <dbReference type="SAM" id="MobiDB-lite"/>
    </source>
</evidence>
<evidence type="ECO:0000256" key="4">
    <source>
        <dbReference type="ARBA" id="ARBA00023015"/>
    </source>
</evidence>
<feature type="domain" description="Zn(2)-C6 fungal-type" evidence="9">
    <location>
        <begin position="107"/>
        <end position="136"/>
    </location>
</feature>
<name>A0A7R8ASC3_9EURO</name>
<evidence type="ECO:0000256" key="2">
    <source>
        <dbReference type="ARBA" id="ARBA00022723"/>
    </source>
</evidence>
<accession>A0A7R8ASC3</accession>
<feature type="region of interest" description="Disordered" evidence="8">
    <location>
        <begin position="67"/>
        <end position="90"/>
    </location>
</feature>
<dbReference type="CDD" id="cd14723">
    <property type="entry name" value="ZIP_Ppr1"/>
    <property type="match status" value="1"/>
</dbReference>
<dbReference type="OrthoDB" id="2399539at2759"/>
<evidence type="ECO:0000256" key="5">
    <source>
        <dbReference type="ARBA" id="ARBA00023125"/>
    </source>
</evidence>
<feature type="compositionally biased region" description="Polar residues" evidence="8">
    <location>
        <begin position="196"/>
        <end position="206"/>
    </location>
</feature>
<sequence>MTVKMGRNFTDPQSLCTGVSFNCRDGASDATHVPRRILTAIQEFNNGEVREAASVAVETLHCTNGIMPTPAHTNTHGKGKHQKRQSDDAPLPVQSLSFRQSLRNVSSCTRCRQRKTRCDQQLPQCGTCEKAGARCVGYDPLMKREVPRSYLYYLEDRVEYFQNLLAEHGVSFEPGSSTMERSQDADPKDSHRRGNSIASTSGTEATVRSAPSVSRSPRDDLADTGSHLDVDIVRDKHDPGCCPAHELLFALQPSKSLAQSFVLPDRELAAQLITFYFEQGYPQVPALHKGELAQLLNQAYAGAEDNHHYNLFLLHIVFAIGARIMRDRNVSLSENDRPAIGKRKRDTETKVHLAEEYYSAAIAYLSLAFSECDDVSCKLEVIEAAVLIAHLSLFYPTRPGPVYLVGLALRAAVDAKLYDAAGPSLTSASCEGTVSNQDGKQQDQVLQRSRRLWWSAYSLDRLVSPYTGRPFAIPDHLITTAFPSMPEEMGVSCQGISPSNKLMNFLTTHLLQLRQLQSEIHEVLQYHHAQSVRSNSTVVPSTTSILSSPLDYFESFPSWKRDINRRLDEWKSCIPSREETGTWVPIVRLELDYWKTINLLYRHEVKVPSELGRLLPQSHLNATHLATGEGLTDDFTHFKIVEASRKVLQSYRLVHHLDSGNCTFLATHNIFLAGTLFLFAIWNSEMIRNILSLDEIDGTILTGTAVLASMADIHPQARECQDSLERMRVATMQMCLSSSKPGSGASPSKVPTVEVPSSTEDQVQLQPEQDILRGLGNANALTELFPVGDSSDIANANDNVDSIAPLIESQPRYFSNMGLPQTDKDESAFSLDFLDIELFPGRLSNDHGSILGR</sequence>
<gene>
    <name evidence="10" type="primary">PPR1_2</name>
    <name evidence="10" type="ORF">APUU_60821A</name>
</gene>
<evidence type="ECO:0000313" key="11">
    <source>
        <dbReference type="Proteomes" id="UP000654913"/>
    </source>
</evidence>
<dbReference type="InterPro" id="IPR052202">
    <property type="entry name" value="Yeast_MetPath_Reg"/>
</dbReference>
<evidence type="ECO:0000256" key="6">
    <source>
        <dbReference type="ARBA" id="ARBA00023163"/>
    </source>
</evidence>
<dbReference type="PANTHER" id="PTHR47782:SF1">
    <property type="entry name" value="PYRIMIDINE PATHWAY REGULATORY PROTEIN 1"/>
    <property type="match status" value="1"/>
</dbReference>
<dbReference type="Pfam" id="PF04082">
    <property type="entry name" value="Fungal_trans"/>
    <property type="match status" value="1"/>
</dbReference>
<dbReference type="GeneID" id="64977778"/>
<dbReference type="Pfam" id="PF00172">
    <property type="entry name" value="Zn_clus"/>
    <property type="match status" value="1"/>
</dbReference>
<reference evidence="10" key="2">
    <citation type="submission" date="2021-02" db="EMBL/GenBank/DDBJ databases">
        <title>Aspergillus puulaauensis MK2 genome sequence.</title>
        <authorList>
            <person name="Futagami T."/>
            <person name="Mori K."/>
            <person name="Kadooka C."/>
            <person name="Tanaka T."/>
        </authorList>
    </citation>
    <scope>NUCLEOTIDE SEQUENCE</scope>
    <source>
        <strain evidence="10">MK2</strain>
    </source>
</reference>
<keyword evidence="6" id="KW-0804">Transcription</keyword>
<dbReference type="EMBL" id="AP024448">
    <property type="protein sequence ID" value="BCS27773.1"/>
    <property type="molecule type" value="Genomic_DNA"/>
</dbReference>
<dbReference type="InterPro" id="IPR036864">
    <property type="entry name" value="Zn2-C6_fun-type_DNA-bd_sf"/>
</dbReference>
<evidence type="ECO:0000259" key="9">
    <source>
        <dbReference type="PROSITE" id="PS50048"/>
    </source>
</evidence>
<dbReference type="PROSITE" id="PS00463">
    <property type="entry name" value="ZN2_CY6_FUNGAL_1"/>
    <property type="match status" value="1"/>
</dbReference>
<comment type="subcellular location">
    <subcellularLocation>
        <location evidence="1">Nucleus</location>
    </subcellularLocation>
</comment>
<keyword evidence="11" id="KW-1185">Reference proteome</keyword>
<keyword evidence="7" id="KW-0539">Nucleus</keyword>
<dbReference type="PROSITE" id="PS50048">
    <property type="entry name" value="ZN2_CY6_FUNGAL_2"/>
    <property type="match status" value="1"/>
</dbReference>
<dbReference type="InterPro" id="IPR007219">
    <property type="entry name" value="XnlR_reg_dom"/>
</dbReference>
<keyword evidence="5" id="KW-0238">DNA-binding</keyword>
<proteinExistence type="predicted"/>
<keyword evidence="3" id="KW-0862">Zinc</keyword>
<evidence type="ECO:0000256" key="7">
    <source>
        <dbReference type="ARBA" id="ARBA00023242"/>
    </source>
</evidence>
<dbReference type="PANTHER" id="PTHR47782">
    <property type="entry name" value="ZN(II)2CYS6 TRANSCRIPTION FACTOR (EUROFUNG)-RELATED"/>
    <property type="match status" value="1"/>
</dbReference>
<dbReference type="SUPFAM" id="SSF57701">
    <property type="entry name" value="Zn2/Cys6 DNA-binding domain"/>
    <property type="match status" value="1"/>
</dbReference>
<dbReference type="Proteomes" id="UP000654913">
    <property type="component" value="Chromosome 6"/>
</dbReference>
<dbReference type="GO" id="GO:0006351">
    <property type="term" value="P:DNA-templated transcription"/>
    <property type="evidence" value="ECO:0007669"/>
    <property type="project" value="InterPro"/>
</dbReference>
<protein>
    <submittedName>
        <fullName evidence="10">Fungal specific transcription factor</fullName>
    </submittedName>
</protein>
<dbReference type="SMART" id="SM00066">
    <property type="entry name" value="GAL4"/>
    <property type="match status" value="1"/>
</dbReference>